<name>A0A059FFI0_9PROT</name>
<feature type="transmembrane region" description="Helical" evidence="7">
    <location>
        <begin position="81"/>
        <end position="103"/>
    </location>
</feature>
<accession>A0A059FFI0</accession>
<reference evidence="8 9" key="1">
    <citation type="submission" date="2013-04" db="EMBL/GenBank/DDBJ databases">
        <title>Hyphomonas hirschiana VP5 Genome Sequencing.</title>
        <authorList>
            <person name="Lai Q."/>
            <person name="Shao Z."/>
        </authorList>
    </citation>
    <scope>NUCLEOTIDE SEQUENCE [LARGE SCALE GENOMIC DNA]</scope>
    <source>
        <strain evidence="8 9">VP5</strain>
    </source>
</reference>
<keyword evidence="6 7" id="KW-0472">Membrane</keyword>
<keyword evidence="3" id="KW-1003">Cell membrane</keyword>
<evidence type="ECO:0000256" key="7">
    <source>
        <dbReference type="SAM" id="Phobius"/>
    </source>
</evidence>
<dbReference type="RefSeq" id="WP_011645160.1">
    <property type="nucleotide sequence ID" value="NZ_ARYI01000014.1"/>
</dbReference>
<protein>
    <recommendedName>
        <fullName evidence="10">DUF350 domain-containing protein</fullName>
    </recommendedName>
</protein>
<organism evidence="8 9">
    <name type="scientific">Hyphomonas hirschiana VP5</name>
    <dbReference type="NCBI Taxonomy" id="1280951"/>
    <lineage>
        <taxon>Bacteria</taxon>
        <taxon>Pseudomonadati</taxon>
        <taxon>Pseudomonadota</taxon>
        <taxon>Alphaproteobacteria</taxon>
        <taxon>Hyphomonadales</taxon>
        <taxon>Hyphomonadaceae</taxon>
        <taxon>Hyphomonas</taxon>
    </lineage>
</organism>
<gene>
    <name evidence="8" type="ORF">HHI_14607</name>
</gene>
<dbReference type="PANTHER" id="PTHR40043:SF1">
    <property type="entry name" value="UPF0719 INNER MEMBRANE PROTEIN YJFL"/>
    <property type="match status" value="1"/>
</dbReference>
<comment type="caution">
    <text evidence="8">The sequence shown here is derived from an EMBL/GenBank/DDBJ whole genome shotgun (WGS) entry which is preliminary data.</text>
</comment>
<evidence type="ECO:0000256" key="2">
    <source>
        <dbReference type="ARBA" id="ARBA00005779"/>
    </source>
</evidence>
<keyword evidence="4 7" id="KW-0812">Transmembrane</keyword>
<sequence length="144" mass="14996">MILGELSAFDAAFPRFLMSTGMAGLMLLMASAVYVLLTPWKELALVKDGNASAGVALGGAIGGLAIPIASTLASSISLPEFVLWGAIALLMQLITYRIVDLILRGIPRRISNDEMGAAVVLAAAKLGTGLIFAAGLWDPVLQRV</sequence>
<comment type="similarity">
    <text evidence="2">Belongs to the UPF0719 family.</text>
</comment>
<evidence type="ECO:0000313" key="9">
    <source>
        <dbReference type="Proteomes" id="UP000025061"/>
    </source>
</evidence>
<evidence type="ECO:0000256" key="5">
    <source>
        <dbReference type="ARBA" id="ARBA00022989"/>
    </source>
</evidence>
<dbReference type="AlphaFoldDB" id="A0A059FFI0"/>
<feature type="transmembrane region" description="Helical" evidence="7">
    <location>
        <begin position="49"/>
        <end position="69"/>
    </location>
</feature>
<dbReference type="InterPro" id="IPR007140">
    <property type="entry name" value="DUF350"/>
</dbReference>
<evidence type="ECO:0000256" key="6">
    <source>
        <dbReference type="ARBA" id="ARBA00023136"/>
    </source>
</evidence>
<evidence type="ECO:0000256" key="1">
    <source>
        <dbReference type="ARBA" id="ARBA00004651"/>
    </source>
</evidence>
<feature type="transmembrane region" description="Helical" evidence="7">
    <location>
        <begin position="16"/>
        <end position="37"/>
    </location>
</feature>
<keyword evidence="5 7" id="KW-1133">Transmembrane helix</keyword>
<proteinExistence type="inferred from homology"/>
<dbReference type="GO" id="GO:0005886">
    <property type="term" value="C:plasma membrane"/>
    <property type="evidence" value="ECO:0007669"/>
    <property type="project" value="UniProtKB-SubCell"/>
</dbReference>
<dbReference type="PATRIC" id="fig|1280951.3.peg.2944"/>
<evidence type="ECO:0000256" key="4">
    <source>
        <dbReference type="ARBA" id="ARBA00022692"/>
    </source>
</evidence>
<keyword evidence="9" id="KW-1185">Reference proteome</keyword>
<dbReference type="Pfam" id="PF03994">
    <property type="entry name" value="DUF350"/>
    <property type="match status" value="1"/>
</dbReference>
<evidence type="ECO:0000256" key="3">
    <source>
        <dbReference type="ARBA" id="ARBA00022475"/>
    </source>
</evidence>
<dbReference type="Proteomes" id="UP000025061">
    <property type="component" value="Unassembled WGS sequence"/>
</dbReference>
<dbReference type="EMBL" id="ARYI01000014">
    <property type="protein sequence ID" value="KCZ89390.1"/>
    <property type="molecule type" value="Genomic_DNA"/>
</dbReference>
<feature type="transmembrane region" description="Helical" evidence="7">
    <location>
        <begin position="115"/>
        <end position="137"/>
    </location>
</feature>
<dbReference type="PANTHER" id="PTHR40043">
    <property type="entry name" value="UPF0719 INNER MEMBRANE PROTEIN YJFL"/>
    <property type="match status" value="1"/>
</dbReference>
<evidence type="ECO:0008006" key="10">
    <source>
        <dbReference type="Google" id="ProtNLM"/>
    </source>
</evidence>
<comment type="subcellular location">
    <subcellularLocation>
        <location evidence="1">Cell membrane</location>
        <topology evidence="1">Multi-pass membrane protein</topology>
    </subcellularLocation>
</comment>
<evidence type="ECO:0000313" key="8">
    <source>
        <dbReference type="EMBL" id="KCZ89390.1"/>
    </source>
</evidence>